<protein>
    <submittedName>
        <fullName evidence="1">Uncharacterized protein</fullName>
    </submittedName>
</protein>
<comment type="caution">
    <text evidence="1">The sequence shown here is derived from an EMBL/GenBank/DDBJ whole genome shotgun (WGS) entry which is preliminary data.</text>
</comment>
<name>A0A9D2NM91_9FIRM</name>
<proteinExistence type="predicted"/>
<reference evidence="1" key="2">
    <citation type="submission" date="2021-04" db="EMBL/GenBank/DDBJ databases">
        <authorList>
            <person name="Gilroy R."/>
        </authorList>
    </citation>
    <scope>NUCLEOTIDE SEQUENCE</scope>
    <source>
        <strain evidence="1">ChiW19-954</strain>
    </source>
</reference>
<dbReference type="AlphaFoldDB" id="A0A9D2NM91"/>
<accession>A0A9D2NM91</accession>
<dbReference type="Proteomes" id="UP000823890">
    <property type="component" value="Unassembled WGS sequence"/>
</dbReference>
<organism evidence="1 2">
    <name type="scientific">Candidatus Mediterraneibacter faecipullorum</name>
    <dbReference type="NCBI Taxonomy" id="2838670"/>
    <lineage>
        <taxon>Bacteria</taxon>
        <taxon>Bacillati</taxon>
        <taxon>Bacillota</taxon>
        <taxon>Clostridia</taxon>
        <taxon>Lachnospirales</taxon>
        <taxon>Lachnospiraceae</taxon>
        <taxon>Mediterraneibacter</taxon>
    </lineage>
</organism>
<dbReference type="EMBL" id="DWWO01000070">
    <property type="protein sequence ID" value="HJC34016.1"/>
    <property type="molecule type" value="Genomic_DNA"/>
</dbReference>
<reference evidence="1" key="1">
    <citation type="journal article" date="2021" name="PeerJ">
        <title>Extensive microbial diversity within the chicken gut microbiome revealed by metagenomics and culture.</title>
        <authorList>
            <person name="Gilroy R."/>
            <person name="Ravi A."/>
            <person name="Getino M."/>
            <person name="Pursley I."/>
            <person name="Horton D.L."/>
            <person name="Alikhan N.F."/>
            <person name="Baker D."/>
            <person name="Gharbi K."/>
            <person name="Hall N."/>
            <person name="Watson M."/>
            <person name="Adriaenssens E.M."/>
            <person name="Foster-Nyarko E."/>
            <person name="Jarju S."/>
            <person name="Secka A."/>
            <person name="Antonio M."/>
            <person name="Oren A."/>
            <person name="Chaudhuri R.R."/>
            <person name="La Ragione R."/>
            <person name="Hildebrand F."/>
            <person name="Pallen M.J."/>
        </authorList>
    </citation>
    <scope>NUCLEOTIDE SEQUENCE</scope>
    <source>
        <strain evidence="1">ChiW19-954</strain>
    </source>
</reference>
<gene>
    <name evidence="1" type="ORF">H9758_05410</name>
</gene>
<dbReference type="InterPro" id="IPR038071">
    <property type="entry name" value="UROD/MetE-like_sf"/>
</dbReference>
<sequence>MDMISFRDRERLRSLAYKQGEYANSEKNEAILKKWKDLAGRRKGVPTVRLLFSNFEHEVITPRMQCTGVAARKIETQLLKTLAGRELFDDDTPISATFDIPWDTYVYPFGIKPHITRASGENAMGYHIDPVISDLEEEIDKLRGGSFGVDREKTWQYTELADEILGDILPVRHIMGSLPGAMTNPLVQLMGMENYYCSMYDCPEELHQVMDMVCTVYEEYYDFLEREKLLLPTNAISPIAQESFAFTDELPDNEVRKTTECWGFLESQETTAVSPEMFGEFVFPYQDRLAKRFGLLSYGCCERVDAIWPDYLSKWKNLRKLSVSPFNNENQVGEYLRGTNVIYYSKPRAEYVTNPGPLDEDALRKYFKGVAEAASGCLLEVAQREVGTIFGDYERGKRYVQIARESIQEYWKP</sequence>
<evidence type="ECO:0000313" key="2">
    <source>
        <dbReference type="Proteomes" id="UP000823890"/>
    </source>
</evidence>
<dbReference type="Gene3D" id="3.20.20.210">
    <property type="match status" value="1"/>
</dbReference>
<evidence type="ECO:0000313" key="1">
    <source>
        <dbReference type="EMBL" id="HJC34016.1"/>
    </source>
</evidence>